<sequence length="55" mass="6205">KQRRCAVEQNSDNFVDSVLAPACFAKEDASAALRGDVFERMKDGFGKIYRQTNLH</sequence>
<comment type="caution">
    <text evidence="1">The sequence shown here is derived from an EMBL/GenBank/DDBJ whole genome shotgun (WGS) entry which is preliminary data.</text>
</comment>
<organism evidence="1 2">
    <name type="scientific">Trifolium medium</name>
    <dbReference type="NCBI Taxonomy" id="97028"/>
    <lineage>
        <taxon>Eukaryota</taxon>
        <taxon>Viridiplantae</taxon>
        <taxon>Streptophyta</taxon>
        <taxon>Embryophyta</taxon>
        <taxon>Tracheophyta</taxon>
        <taxon>Spermatophyta</taxon>
        <taxon>Magnoliopsida</taxon>
        <taxon>eudicotyledons</taxon>
        <taxon>Gunneridae</taxon>
        <taxon>Pentapetalae</taxon>
        <taxon>rosids</taxon>
        <taxon>fabids</taxon>
        <taxon>Fabales</taxon>
        <taxon>Fabaceae</taxon>
        <taxon>Papilionoideae</taxon>
        <taxon>50 kb inversion clade</taxon>
        <taxon>NPAAA clade</taxon>
        <taxon>Hologalegina</taxon>
        <taxon>IRL clade</taxon>
        <taxon>Trifolieae</taxon>
        <taxon>Trifolium</taxon>
    </lineage>
</organism>
<dbReference type="AlphaFoldDB" id="A0A392SC34"/>
<protein>
    <submittedName>
        <fullName evidence="1">Uncharacterized protein</fullName>
    </submittedName>
</protein>
<proteinExistence type="predicted"/>
<evidence type="ECO:0000313" key="2">
    <source>
        <dbReference type="Proteomes" id="UP000265520"/>
    </source>
</evidence>
<dbReference type="EMBL" id="LXQA010351540">
    <property type="protein sequence ID" value="MCI46002.1"/>
    <property type="molecule type" value="Genomic_DNA"/>
</dbReference>
<dbReference type="Proteomes" id="UP000265520">
    <property type="component" value="Unassembled WGS sequence"/>
</dbReference>
<feature type="non-terminal residue" evidence="1">
    <location>
        <position position="1"/>
    </location>
</feature>
<reference evidence="1 2" key="1">
    <citation type="journal article" date="2018" name="Front. Plant Sci.">
        <title>Red Clover (Trifolium pratense) and Zigzag Clover (T. medium) - A Picture of Genomic Similarities and Differences.</title>
        <authorList>
            <person name="Dluhosova J."/>
            <person name="Istvanek J."/>
            <person name="Nedelnik J."/>
            <person name="Repkova J."/>
        </authorList>
    </citation>
    <scope>NUCLEOTIDE SEQUENCE [LARGE SCALE GENOMIC DNA]</scope>
    <source>
        <strain evidence="2">cv. 10/8</strain>
        <tissue evidence="1">Leaf</tissue>
    </source>
</reference>
<evidence type="ECO:0000313" key="1">
    <source>
        <dbReference type="EMBL" id="MCI46002.1"/>
    </source>
</evidence>
<keyword evidence="2" id="KW-1185">Reference proteome</keyword>
<name>A0A392SC34_9FABA</name>
<accession>A0A392SC34</accession>